<name>A0ABD6CKY3_9EURY</name>
<reference evidence="1 2" key="1">
    <citation type="journal article" date="2019" name="Int. J. Syst. Evol. Microbiol.">
        <title>The Global Catalogue of Microorganisms (GCM) 10K type strain sequencing project: providing services to taxonomists for standard genome sequencing and annotation.</title>
        <authorList>
            <consortium name="The Broad Institute Genomics Platform"/>
            <consortium name="The Broad Institute Genome Sequencing Center for Infectious Disease"/>
            <person name="Wu L."/>
            <person name="Ma J."/>
        </authorList>
    </citation>
    <scope>NUCLEOTIDE SEQUENCE [LARGE SCALE GENOMIC DNA]</scope>
    <source>
        <strain evidence="1 2">CGMCC 1.12121</strain>
    </source>
</reference>
<dbReference type="RefSeq" id="WP_256420365.1">
    <property type="nucleotide sequence ID" value="NZ_JANHDI010000002.1"/>
</dbReference>
<dbReference type="InterPro" id="IPR003787">
    <property type="entry name" value="Sulphur_relay_DsrE/F-like"/>
</dbReference>
<dbReference type="Gene3D" id="3.40.1260.10">
    <property type="entry name" value="DsrEFH-like"/>
    <property type="match status" value="1"/>
</dbReference>
<dbReference type="InterPro" id="IPR027396">
    <property type="entry name" value="DsrEFH-like"/>
</dbReference>
<organism evidence="1 2">
    <name type="scientific">Halobellus rarus</name>
    <dbReference type="NCBI Taxonomy" id="1126237"/>
    <lineage>
        <taxon>Archaea</taxon>
        <taxon>Methanobacteriati</taxon>
        <taxon>Methanobacteriota</taxon>
        <taxon>Stenosarchaea group</taxon>
        <taxon>Halobacteria</taxon>
        <taxon>Halobacteriales</taxon>
        <taxon>Haloferacaceae</taxon>
        <taxon>Halobellus</taxon>
    </lineage>
</organism>
<protein>
    <submittedName>
        <fullName evidence="1">DsrE family protein</fullName>
    </submittedName>
</protein>
<gene>
    <name evidence="1" type="ORF">ACFSBX_07640</name>
</gene>
<dbReference type="SUPFAM" id="SSF75169">
    <property type="entry name" value="DsrEFH-like"/>
    <property type="match status" value="1"/>
</dbReference>
<keyword evidence="2" id="KW-1185">Reference proteome</keyword>
<dbReference type="AlphaFoldDB" id="A0ABD6CKY3"/>
<dbReference type="Pfam" id="PF02635">
    <property type="entry name" value="DsrE"/>
    <property type="match status" value="1"/>
</dbReference>
<sequence length="118" mass="12324">MFLLITDGPDDSAAPLPFVAAKGAMEDGDEVSIVTMADGVSLLRRDVDLHALEASGLPTVAAAVEALRDRGALADAVALRPCCESRGIDEADLREWASMDGPSAISRLAGEHETTLSF</sequence>
<proteinExistence type="predicted"/>
<dbReference type="Proteomes" id="UP001597085">
    <property type="component" value="Unassembled WGS sequence"/>
</dbReference>
<evidence type="ECO:0000313" key="1">
    <source>
        <dbReference type="EMBL" id="MFD1598829.1"/>
    </source>
</evidence>
<dbReference type="EMBL" id="JBHUDK010000006">
    <property type="protein sequence ID" value="MFD1598829.1"/>
    <property type="molecule type" value="Genomic_DNA"/>
</dbReference>
<accession>A0ABD6CKY3</accession>
<comment type="caution">
    <text evidence="1">The sequence shown here is derived from an EMBL/GenBank/DDBJ whole genome shotgun (WGS) entry which is preliminary data.</text>
</comment>
<evidence type="ECO:0000313" key="2">
    <source>
        <dbReference type="Proteomes" id="UP001597085"/>
    </source>
</evidence>